<comment type="similarity">
    <text evidence="2 12">Belongs to the cytochrome P450 family.</text>
</comment>
<dbReference type="PROSITE" id="PS00086">
    <property type="entry name" value="CYTOCHROME_P450"/>
    <property type="match status" value="1"/>
</dbReference>
<evidence type="ECO:0000313" key="14">
    <source>
        <dbReference type="Proteomes" id="UP000596660"/>
    </source>
</evidence>
<dbReference type="PRINTS" id="PR00463">
    <property type="entry name" value="EP450I"/>
</dbReference>
<dbReference type="Gramene" id="AUR62026011-RA">
    <property type="protein sequence ID" value="AUR62026011-RA:cds"/>
    <property type="gene ID" value="AUR62026011"/>
</dbReference>
<dbReference type="InterPro" id="IPR017972">
    <property type="entry name" value="Cyt_P450_CS"/>
</dbReference>
<keyword evidence="10" id="KW-0472">Membrane</keyword>
<evidence type="ECO:0000256" key="1">
    <source>
        <dbReference type="ARBA" id="ARBA00004167"/>
    </source>
</evidence>
<dbReference type="PANTHER" id="PTHR47947">
    <property type="entry name" value="CYTOCHROME P450 82C3-RELATED"/>
    <property type="match status" value="1"/>
</dbReference>
<keyword evidence="9 12" id="KW-0503">Monooxygenase</keyword>
<reference evidence="13" key="1">
    <citation type="journal article" date="2017" name="Nature">
        <title>The genome of Chenopodium quinoa.</title>
        <authorList>
            <person name="Jarvis D.E."/>
            <person name="Ho Y.S."/>
            <person name="Lightfoot D.J."/>
            <person name="Schmoeckel S.M."/>
            <person name="Li B."/>
            <person name="Borm T.J.A."/>
            <person name="Ohyanagi H."/>
            <person name="Mineta K."/>
            <person name="Michell C.T."/>
            <person name="Saber N."/>
            <person name="Kharbatia N.M."/>
            <person name="Rupper R.R."/>
            <person name="Sharp A.R."/>
            <person name="Dally N."/>
            <person name="Boughton B.A."/>
            <person name="Woo Y.H."/>
            <person name="Gao G."/>
            <person name="Schijlen E.G.W.M."/>
            <person name="Guo X."/>
            <person name="Momin A.A."/>
            <person name="Negrao S."/>
            <person name="Al-Babili S."/>
            <person name="Gehring C."/>
            <person name="Roessner U."/>
            <person name="Jung C."/>
            <person name="Murphy K."/>
            <person name="Arold S.T."/>
            <person name="Gojobori T."/>
            <person name="van der Linden C.G."/>
            <person name="van Loo E.N."/>
            <person name="Jellen E.N."/>
            <person name="Maughan P.J."/>
            <person name="Tester M."/>
        </authorList>
    </citation>
    <scope>NUCLEOTIDE SEQUENCE [LARGE SCALE GENOMIC DNA]</scope>
    <source>
        <strain evidence="13">cv. PI 614886</strain>
    </source>
</reference>
<evidence type="ECO:0000256" key="12">
    <source>
        <dbReference type="RuleBase" id="RU000461"/>
    </source>
</evidence>
<keyword evidence="7 12" id="KW-0560">Oxidoreductase</keyword>
<dbReference type="InterPro" id="IPR001128">
    <property type="entry name" value="Cyt_P450"/>
</dbReference>
<organism evidence="13 14">
    <name type="scientific">Chenopodium quinoa</name>
    <name type="common">Quinoa</name>
    <dbReference type="NCBI Taxonomy" id="63459"/>
    <lineage>
        <taxon>Eukaryota</taxon>
        <taxon>Viridiplantae</taxon>
        <taxon>Streptophyta</taxon>
        <taxon>Embryophyta</taxon>
        <taxon>Tracheophyta</taxon>
        <taxon>Spermatophyta</taxon>
        <taxon>Magnoliopsida</taxon>
        <taxon>eudicotyledons</taxon>
        <taxon>Gunneridae</taxon>
        <taxon>Pentapetalae</taxon>
        <taxon>Caryophyllales</taxon>
        <taxon>Chenopodiaceae</taxon>
        <taxon>Chenopodioideae</taxon>
        <taxon>Atripliceae</taxon>
        <taxon>Chenopodium</taxon>
    </lineage>
</organism>
<keyword evidence="14" id="KW-1185">Reference proteome</keyword>
<dbReference type="OMA" id="CKEDYDY"/>
<evidence type="ECO:0000256" key="3">
    <source>
        <dbReference type="ARBA" id="ARBA00022617"/>
    </source>
</evidence>
<evidence type="ECO:0000256" key="6">
    <source>
        <dbReference type="ARBA" id="ARBA00022989"/>
    </source>
</evidence>
<dbReference type="GO" id="GO:0005506">
    <property type="term" value="F:iron ion binding"/>
    <property type="evidence" value="ECO:0007669"/>
    <property type="project" value="InterPro"/>
</dbReference>
<evidence type="ECO:0008006" key="15">
    <source>
        <dbReference type="Google" id="ProtNLM"/>
    </source>
</evidence>
<evidence type="ECO:0000256" key="5">
    <source>
        <dbReference type="ARBA" id="ARBA00022723"/>
    </source>
</evidence>
<dbReference type="SUPFAM" id="SSF48264">
    <property type="entry name" value="Cytochrome P450"/>
    <property type="match status" value="1"/>
</dbReference>
<dbReference type="GO" id="GO:0020037">
    <property type="term" value="F:heme binding"/>
    <property type="evidence" value="ECO:0007669"/>
    <property type="project" value="InterPro"/>
</dbReference>
<comment type="cofactor">
    <cofactor evidence="11">
        <name>heme</name>
        <dbReference type="ChEBI" id="CHEBI:30413"/>
    </cofactor>
</comment>
<reference evidence="13" key="2">
    <citation type="submission" date="2021-03" db="UniProtKB">
        <authorList>
            <consortium name="EnsemblPlants"/>
        </authorList>
    </citation>
    <scope>IDENTIFICATION</scope>
</reference>
<feature type="binding site" description="axial binding residue" evidence="11">
    <location>
        <position position="87"/>
    </location>
    <ligand>
        <name>heme</name>
        <dbReference type="ChEBI" id="CHEBI:30413"/>
    </ligand>
    <ligandPart>
        <name>Fe</name>
        <dbReference type="ChEBI" id="CHEBI:18248"/>
    </ligandPart>
</feature>
<keyword evidence="8 11" id="KW-0408">Iron</keyword>
<evidence type="ECO:0000256" key="9">
    <source>
        <dbReference type="ARBA" id="ARBA00023033"/>
    </source>
</evidence>
<dbReference type="InterPro" id="IPR002401">
    <property type="entry name" value="Cyt_P450_E_grp-I"/>
</dbReference>
<sequence length="148" mass="16931">MSYIHWIMYETLRLFPPEPILFPQCSSKDCTVGGFHVNKGTMIYVNAWAIQRDPSLWDEPNVFKPERFEYETQGYKFFPFGIGKRSCPATAFATRSFTFALPTLIQCFDWEAATKIGVNIGPKEKPLLEAICHLRSSMVDVVAQLKVN</sequence>
<comment type="subcellular location">
    <subcellularLocation>
        <location evidence="1">Membrane</location>
        <topology evidence="1">Single-pass membrane protein</topology>
    </subcellularLocation>
</comment>
<evidence type="ECO:0000256" key="10">
    <source>
        <dbReference type="ARBA" id="ARBA00023136"/>
    </source>
</evidence>
<evidence type="ECO:0000256" key="4">
    <source>
        <dbReference type="ARBA" id="ARBA00022692"/>
    </source>
</evidence>
<dbReference type="InterPro" id="IPR036396">
    <property type="entry name" value="Cyt_P450_sf"/>
</dbReference>
<dbReference type="GO" id="GO:0016705">
    <property type="term" value="F:oxidoreductase activity, acting on paired donors, with incorporation or reduction of molecular oxygen"/>
    <property type="evidence" value="ECO:0007669"/>
    <property type="project" value="InterPro"/>
</dbReference>
<dbReference type="Gene3D" id="1.10.630.10">
    <property type="entry name" value="Cytochrome P450"/>
    <property type="match status" value="1"/>
</dbReference>
<evidence type="ECO:0000313" key="13">
    <source>
        <dbReference type="EnsemblPlants" id="AUR62026011-RA:cds"/>
    </source>
</evidence>
<dbReference type="GO" id="GO:0004497">
    <property type="term" value="F:monooxygenase activity"/>
    <property type="evidence" value="ECO:0007669"/>
    <property type="project" value="UniProtKB-KW"/>
</dbReference>
<protein>
    <recommendedName>
        <fullName evidence="15">Cytochrome P450</fullName>
    </recommendedName>
</protein>
<dbReference type="InterPro" id="IPR050651">
    <property type="entry name" value="Plant_Cytochrome_P450_Monoox"/>
</dbReference>
<keyword evidence="6" id="KW-1133">Transmembrane helix</keyword>
<keyword evidence="5 11" id="KW-0479">Metal-binding</keyword>
<dbReference type="GO" id="GO:0016020">
    <property type="term" value="C:membrane"/>
    <property type="evidence" value="ECO:0007669"/>
    <property type="project" value="UniProtKB-SubCell"/>
</dbReference>
<evidence type="ECO:0000256" key="7">
    <source>
        <dbReference type="ARBA" id="ARBA00023002"/>
    </source>
</evidence>
<keyword evidence="3 11" id="KW-0349">Heme</keyword>
<evidence type="ECO:0000256" key="11">
    <source>
        <dbReference type="PIRSR" id="PIRSR602401-1"/>
    </source>
</evidence>
<dbReference type="AlphaFoldDB" id="A0A803MA94"/>
<evidence type="ECO:0000256" key="2">
    <source>
        <dbReference type="ARBA" id="ARBA00010617"/>
    </source>
</evidence>
<dbReference type="Proteomes" id="UP000596660">
    <property type="component" value="Unplaced"/>
</dbReference>
<accession>A0A803MA94</accession>
<dbReference type="Pfam" id="PF00067">
    <property type="entry name" value="p450"/>
    <property type="match status" value="1"/>
</dbReference>
<proteinExistence type="inferred from homology"/>
<keyword evidence="4" id="KW-0812">Transmembrane</keyword>
<name>A0A803MA94_CHEQI</name>
<dbReference type="PANTHER" id="PTHR47947:SF62">
    <property type="entry name" value="CYTOCHROME P450, FAMILY 81, SUBFAMILY D, POLYPEPTIDE 5"/>
    <property type="match status" value="1"/>
</dbReference>
<dbReference type="EnsemblPlants" id="AUR62026011-RA">
    <property type="protein sequence ID" value="AUR62026011-RA:cds"/>
    <property type="gene ID" value="AUR62026011"/>
</dbReference>
<evidence type="ECO:0000256" key="8">
    <source>
        <dbReference type="ARBA" id="ARBA00023004"/>
    </source>
</evidence>